<dbReference type="RefSeq" id="XP_067815771.1">
    <property type="nucleotide sequence ID" value="XM_067963599.1"/>
</dbReference>
<organism evidence="2 3">
    <name type="scientific">Bremia lactucae</name>
    <name type="common">Lettuce downy mildew</name>
    <dbReference type="NCBI Taxonomy" id="4779"/>
    <lineage>
        <taxon>Eukaryota</taxon>
        <taxon>Sar</taxon>
        <taxon>Stramenopiles</taxon>
        <taxon>Oomycota</taxon>
        <taxon>Peronosporomycetes</taxon>
        <taxon>Peronosporales</taxon>
        <taxon>Peronosporaceae</taxon>
        <taxon>Bremia</taxon>
    </lineage>
</organism>
<reference evidence="2 3" key="1">
    <citation type="journal article" date="2021" name="Genome Biol.">
        <title>AFLAP: assembly-free linkage analysis pipeline using k-mers from genome sequencing data.</title>
        <authorList>
            <person name="Fletcher K."/>
            <person name="Zhang L."/>
            <person name="Gil J."/>
            <person name="Han R."/>
            <person name="Cavanaugh K."/>
            <person name="Michelmore R."/>
        </authorList>
    </citation>
    <scope>NUCLEOTIDE SEQUENCE [LARGE SCALE GENOMIC DNA]</scope>
    <source>
        <strain evidence="2 3">SF5</strain>
    </source>
</reference>
<protein>
    <submittedName>
        <fullName evidence="2">Uncharacterized protein</fullName>
    </submittedName>
</protein>
<dbReference type="KEGG" id="blac:94349270"/>
<dbReference type="Proteomes" id="UP000294530">
    <property type="component" value="Unassembled WGS sequence"/>
</dbReference>
<gene>
    <name evidence="2" type="ORF">CCR75_005518</name>
</gene>
<feature type="compositionally biased region" description="Basic and acidic residues" evidence="1">
    <location>
        <begin position="65"/>
        <end position="75"/>
    </location>
</feature>
<accession>A0A976IC07</accession>
<dbReference type="EMBL" id="SHOA02000018">
    <property type="protein sequence ID" value="TDH66272.1"/>
    <property type="molecule type" value="Genomic_DNA"/>
</dbReference>
<dbReference type="GeneID" id="94349270"/>
<sequence>MMTAQRLAKWWDSWKAGLPKEILIEARRVKRCMTRSYRQRQRRLHRRLNAAQLATQRPMQQSETRFTRENRTSVN</sequence>
<comment type="caution">
    <text evidence="2">The sequence shown here is derived from an EMBL/GenBank/DDBJ whole genome shotgun (WGS) entry which is preliminary data.</text>
</comment>
<feature type="region of interest" description="Disordered" evidence="1">
    <location>
        <begin position="38"/>
        <end position="75"/>
    </location>
</feature>
<proteinExistence type="predicted"/>
<evidence type="ECO:0000313" key="2">
    <source>
        <dbReference type="EMBL" id="TDH66272.1"/>
    </source>
</evidence>
<name>A0A976IC07_BRELC</name>
<evidence type="ECO:0000256" key="1">
    <source>
        <dbReference type="SAM" id="MobiDB-lite"/>
    </source>
</evidence>
<keyword evidence="3" id="KW-1185">Reference proteome</keyword>
<evidence type="ECO:0000313" key="3">
    <source>
        <dbReference type="Proteomes" id="UP000294530"/>
    </source>
</evidence>
<feature type="compositionally biased region" description="Basic residues" evidence="1">
    <location>
        <begin position="38"/>
        <end position="48"/>
    </location>
</feature>
<dbReference type="AlphaFoldDB" id="A0A976IC07"/>
<feature type="compositionally biased region" description="Polar residues" evidence="1">
    <location>
        <begin position="55"/>
        <end position="64"/>
    </location>
</feature>